<dbReference type="STRING" id="402676.B6K1I7"/>
<dbReference type="RefSeq" id="XP_002174101.1">
    <property type="nucleotide sequence ID" value="XM_002174065.1"/>
</dbReference>
<dbReference type="EMBL" id="KE651166">
    <property type="protein sequence ID" value="EEB07808.1"/>
    <property type="molecule type" value="Genomic_DNA"/>
</dbReference>
<accession>B6K1I7</accession>
<dbReference type="VEuPathDB" id="FungiDB:SJAG_02917"/>
<dbReference type="Pfam" id="PF09774">
    <property type="entry name" value="MIX23"/>
    <property type="match status" value="1"/>
</dbReference>
<dbReference type="JaponicusDB" id="SJAG_02917">
    <property type="gene designation" value="mix23"/>
</dbReference>
<evidence type="ECO:0000313" key="3">
    <source>
        <dbReference type="JaponicusDB" id="SJAG_02917"/>
    </source>
</evidence>
<evidence type="ECO:0000256" key="1">
    <source>
        <dbReference type="ARBA" id="ARBA00024204"/>
    </source>
</evidence>
<proteinExistence type="inferred from homology"/>
<evidence type="ECO:0000313" key="4">
    <source>
        <dbReference type="Proteomes" id="UP000001744"/>
    </source>
</evidence>
<dbReference type="PANTHER" id="PTHR31905">
    <property type="entry name" value="COILED-COIL DOMAIN-CONTAINING PROTEIN 58"/>
    <property type="match status" value="1"/>
</dbReference>
<dbReference type="AlphaFoldDB" id="B6K1I7"/>
<dbReference type="OrthoDB" id="5593818at2759"/>
<dbReference type="GeneID" id="7048599"/>
<evidence type="ECO:0000313" key="2">
    <source>
        <dbReference type="EMBL" id="EEB07808.1"/>
    </source>
</evidence>
<sequence length="174" mass="20046">MGHNLSNSTQKEIPALTRRLCLDLKELKNTLRVARNIDDSIRILLNSSNVREYSRSKELIGISEEERDKRCLDVQQQLFASWLSRTQLLDTCEHIVQSEAVHQRTPKPVAEASATPERLDPYAKSQAVDESVTTALLSVIANERQVENIVRDRSWEELTAFCPNLQQDWRDVFR</sequence>
<dbReference type="PANTHER" id="PTHR31905:SF2">
    <property type="entry name" value="PROTEIN MIX23"/>
    <property type="match status" value="1"/>
</dbReference>
<dbReference type="Proteomes" id="UP000001744">
    <property type="component" value="Unassembled WGS sequence"/>
</dbReference>
<keyword evidence="4" id="KW-1185">Reference proteome</keyword>
<name>B6K1I7_SCHJY</name>
<gene>
    <name evidence="3" type="primary">mix23</name>
    <name evidence="2" type="ORF">SJAG_02917</name>
</gene>
<dbReference type="GO" id="GO:0005758">
    <property type="term" value="C:mitochondrial intermembrane space"/>
    <property type="evidence" value="ECO:0007669"/>
    <property type="project" value="InterPro"/>
</dbReference>
<organism evidence="2 4">
    <name type="scientific">Schizosaccharomyces japonicus (strain yFS275 / FY16936)</name>
    <name type="common">Fission yeast</name>
    <dbReference type="NCBI Taxonomy" id="402676"/>
    <lineage>
        <taxon>Eukaryota</taxon>
        <taxon>Fungi</taxon>
        <taxon>Dikarya</taxon>
        <taxon>Ascomycota</taxon>
        <taxon>Taphrinomycotina</taxon>
        <taxon>Schizosaccharomycetes</taxon>
        <taxon>Schizosaccharomycetales</taxon>
        <taxon>Schizosaccharomycetaceae</taxon>
        <taxon>Schizosaccharomyces</taxon>
    </lineage>
</organism>
<dbReference type="OMA" id="AKWESPG"/>
<protein>
    <submittedName>
        <fullName evidence="2">Caffeine induced death protein Cid2</fullName>
    </submittedName>
</protein>
<comment type="similarity">
    <text evidence="1">Belongs to the MIX23 family.</text>
</comment>
<dbReference type="eggNOG" id="KOG4613">
    <property type="taxonomic scope" value="Eukaryota"/>
</dbReference>
<reference evidence="2 4" key="1">
    <citation type="journal article" date="2011" name="Science">
        <title>Comparative functional genomics of the fission yeasts.</title>
        <authorList>
            <person name="Rhind N."/>
            <person name="Chen Z."/>
            <person name="Yassour M."/>
            <person name="Thompson D.A."/>
            <person name="Haas B.J."/>
            <person name="Habib N."/>
            <person name="Wapinski I."/>
            <person name="Roy S."/>
            <person name="Lin M.F."/>
            <person name="Heiman D.I."/>
            <person name="Young S.K."/>
            <person name="Furuya K."/>
            <person name="Guo Y."/>
            <person name="Pidoux A."/>
            <person name="Chen H.M."/>
            <person name="Robbertse B."/>
            <person name="Goldberg J.M."/>
            <person name="Aoki K."/>
            <person name="Bayne E.H."/>
            <person name="Berlin A.M."/>
            <person name="Desjardins C.A."/>
            <person name="Dobbs E."/>
            <person name="Dukaj L."/>
            <person name="Fan L."/>
            <person name="FitzGerald M.G."/>
            <person name="French C."/>
            <person name="Gujja S."/>
            <person name="Hansen K."/>
            <person name="Keifenheim D."/>
            <person name="Levin J.Z."/>
            <person name="Mosher R.A."/>
            <person name="Mueller C.A."/>
            <person name="Pfiffner J."/>
            <person name="Priest M."/>
            <person name="Russ C."/>
            <person name="Smialowska A."/>
            <person name="Swoboda P."/>
            <person name="Sykes S.M."/>
            <person name="Vaughn M."/>
            <person name="Vengrova S."/>
            <person name="Yoder R."/>
            <person name="Zeng Q."/>
            <person name="Allshire R."/>
            <person name="Baulcombe D."/>
            <person name="Birren B.W."/>
            <person name="Brown W."/>
            <person name="Ekwall K."/>
            <person name="Kellis M."/>
            <person name="Leatherwood J."/>
            <person name="Levin H."/>
            <person name="Margalit H."/>
            <person name="Martienssen R."/>
            <person name="Nieduszynski C.A."/>
            <person name="Spatafora J.W."/>
            <person name="Friedman N."/>
            <person name="Dalgaard J.Z."/>
            <person name="Baumann P."/>
            <person name="Niki H."/>
            <person name="Regev A."/>
            <person name="Nusbaum C."/>
        </authorList>
    </citation>
    <scope>NUCLEOTIDE SEQUENCE [LARGE SCALE GENOMIC DNA]</scope>
    <source>
        <strain evidence="4">yFS275 / FY16936</strain>
    </source>
</reference>
<dbReference type="HOGENOM" id="CLU_1540990_0_0_1"/>
<dbReference type="InterPro" id="IPR019171">
    <property type="entry name" value="MIX23"/>
</dbReference>